<evidence type="ECO:0000256" key="2">
    <source>
        <dbReference type="SAM" id="Phobius"/>
    </source>
</evidence>
<organism evidence="4 5">
    <name type="scientific">Cellulomonas xiejunii</name>
    <dbReference type="NCBI Taxonomy" id="2968083"/>
    <lineage>
        <taxon>Bacteria</taxon>
        <taxon>Bacillati</taxon>
        <taxon>Actinomycetota</taxon>
        <taxon>Actinomycetes</taxon>
        <taxon>Micrococcales</taxon>
        <taxon>Cellulomonadaceae</taxon>
        <taxon>Cellulomonas</taxon>
    </lineage>
</organism>
<keyword evidence="2" id="KW-0472">Membrane</keyword>
<feature type="compositionally biased region" description="Polar residues" evidence="1">
    <location>
        <begin position="83"/>
        <end position="99"/>
    </location>
</feature>
<protein>
    <submittedName>
        <fullName evidence="4">DUF4190 domain-containing protein</fullName>
    </submittedName>
</protein>
<feature type="region of interest" description="Disordered" evidence="1">
    <location>
        <begin position="319"/>
        <end position="338"/>
    </location>
</feature>
<sequence length="484" mass="47388">MTSTPDDHAPEPTEGSGTGSVPEPPAPQGQASAPDPEVPPPGESPAPPAVPDSASWGTSASPVYGGGTPTPAAGDTQPLATGMNDTQPLATGMNDTQPLTWGAPVPPALVPGGGGPSAAPAGAPTGTSPYGAPVAEGPPVPPAPGLNAYGAPAPVFGTPPAPGAGQPPSWGQQPYGAPQPYGAQQPPGGPPPQSVLGAPAYGPPGQPYGYAPAAPTDGLAVASLITSVGGLVLLAGAPGPVGVGLGIGALSRIRRTGARGRGMAIAGIVVGIVGTVVATVLVLAVLALVQWGANTAEQANDALSGQGLNELLEGMEGLEGLEGGGDGSGGSGTSPEDLDQLLGELQKQLEGLGEEQLDVLPSYALPQDVVAGTCWESVPEYYDLSDAVAVPCTQEHEAEVVAVLTATGAPATDLTVEDPVLSAAYVECETAVGAIDPGLLAWGVLDVWLPHPDQVAAGQVVGYCVYEDVVGSDTSLTAPSGMSS</sequence>
<evidence type="ECO:0000256" key="1">
    <source>
        <dbReference type="SAM" id="MobiDB-lite"/>
    </source>
</evidence>
<feature type="region of interest" description="Disordered" evidence="1">
    <location>
        <begin position="1"/>
        <end position="201"/>
    </location>
</feature>
<feature type="compositionally biased region" description="Pro residues" evidence="1">
    <location>
        <begin position="36"/>
        <end position="50"/>
    </location>
</feature>
<evidence type="ECO:0000259" key="3">
    <source>
        <dbReference type="Pfam" id="PF13828"/>
    </source>
</evidence>
<reference evidence="4 5" key="1">
    <citation type="submission" date="2022-07" db="EMBL/GenBank/DDBJ databases">
        <title>Novel species in genus cellulomonas.</title>
        <authorList>
            <person name="Ye L."/>
        </authorList>
    </citation>
    <scope>NUCLEOTIDE SEQUENCE [LARGE SCALE GENOMIC DNA]</scope>
    <source>
        <strain evidence="5">zg-B89</strain>
    </source>
</reference>
<keyword evidence="5" id="KW-1185">Reference proteome</keyword>
<feature type="transmembrane region" description="Helical" evidence="2">
    <location>
        <begin position="262"/>
        <end position="289"/>
    </location>
</feature>
<name>A0ABY5KRV0_9CELL</name>
<keyword evidence="2" id="KW-0812">Transmembrane</keyword>
<evidence type="ECO:0000313" key="5">
    <source>
        <dbReference type="Proteomes" id="UP001316384"/>
    </source>
</evidence>
<proteinExistence type="predicted"/>
<dbReference type="Pfam" id="PF13828">
    <property type="entry name" value="DUF4190"/>
    <property type="match status" value="1"/>
</dbReference>
<feature type="compositionally biased region" description="Low complexity" evidence="1">
    <location>
        <begin position="117"/>
        <end position="135"/>
    </location>
</feature>
<feature type="compositionally biased region" description="Gly residues" evidence="1">
    <location>
        <begin position="320"/>
        <end position="332"/>
    </location>
</feature>
<dbReference type="RefSeq" id="WP_227578029.1">
    <property type="nucleotide sequence ID" value="NZ_CP101987.1"/>
</dbReference>
<evidence type="ECO:0000313" key="4">
    <source>
        <dbReference type="EMBL" id="UUI72468.1"/>
    </source>
</evidence>
<feature type="compositionally biased region" description="Basic and acidic residues" evidence="1">
    <location>
        <begin position="1"/>
        <end position="11"/>
    </location>
</feature>
<accession>A0ABY5KRV0</accession>
<gene>
    <name evidence="4" type="ORF">NP048_03090</name>
</gene>
<feature type="domain" description="DUF4190" evidence="3">
    <location>
        <begin position="219"/>
        <end position="280"/>
    </location>
</feature>
<dbReference type="InterPro" id="IPR025241">
    <property type="entry name" value="DUF4190"/>
</dbReference>
<dbReference type="EMBL" id="CP101987">
    <property type="protein sequence ID" value="UUI72468.1"/>
    <property type="molecule type" value="Genomic_DNA"/>
</dbReference>
<feature type="compositionally biased region" description="Low complexity" evidence="1">
    <location>
        <begin position="163"/>
        <end position="186"/>
    </location>
</feature>
<dbReference type="Proteomes" id="UP001316384">
    <property type="component" value="Chromosome"/>
</dbReference>
<feature type="transmembrane region" description="Helical" evidence="2">
    <location>
        <begin position="228"/>
        <end position="250"/>
    </location>
</feature>
<keyword evidence="2" id="KW-1133">Transmembrane helix</keyword>